<dbReference type="NCBIfam" id="TIGR00055">
    <property type="entry name" value="uppS"/>
    <property type="match status" value="1"/>
</dbReference>
<dbReference type="InterPro" id="IPR036424">
    <property type="entry name" value="UPP_synth-like_sf"/>
</dbReference>
<dbReference type="GO" id="GO:0030145">
    <property type="term" value="F:manganese ion binding"/>
    <property type="evidence" value="ECO:0007669"/>
    <property type="project" value="TreeGrafter"/>
</dbReference>
<dbReference type="PANTHER" id="PTHR10291">
    <property type="entry name" value="DEHYDRODOLICHYL DIPHOSPHATE SYNTHASE FAMILY MEMBER"/>
    <property type="match status" value="1"/>
</dbReference>
<name>H5SIS3_9ZZZZ</name>
<dbReference type="FunFam" id="3.40.1180.10:FF:000001">
    <property type="entry name" value="(2E,6E)-farnesyl-diphosphate-specific ditrans,polycis-undecaprenyl-diphosphate synthase"/>
    <property type="match status" value="1"/>
</dbReference>
<proteinExistence type="inferred from homology"/>
<dbReference type="Pfam" id="PF01255">
    <property type="entry name" value="Prenyltransf"/>
    <property type="match status" value="1"/>
</dbReference>
<gene>
    <name evidence="3" type="ORF">HGMM_F34B05C33</name>
</gene>
<dbReference type="InterPro" id="IPR001441">
    <property type="entry name" value="UPP_synth-like"/>
</dbReference>
<reference evidence="3" key="1">
    <citation type="journal article" date="2005" name="Environ. Microbiol.">
        <title>Genetic and functional properties of uncultivated thermophilic crenarchaeotes from a subsurface gold mine as revealed by analysis of genome fragments.</title>
        <authorList>
            <person name="Nunoura T."/>
            <person name="Hirayama H."/>
            <person name="Takami H."/>
            <person name="Oida H."/>
            <person name="Nishi S."/>
            <person name="Shimamura S."/>
            <person name="Suzuki Y."/>
            <person name="Inagaki F."/>
            <person name="Takai K."/>
            <person name="Nealson K.H."/>
            <person name="Horikoshi K."/>
        </authorList>
    </citation>
    <scope>NUCLEOTIDE SEQUENCE</scope>
</reference>
<evidence type="ECO:0000313" key="3">
    <source>
        <dbReference type="EMBL" id="BAL56059.1"/>
    </source>
</evidence>
<keyword evidence="2" id="KW-0808">Transferase</keyword>
<evidence type="ECO:0000256" key="2">
    <source>
        <dbReference type="ARBA" id="ARBA00022679"/>
    </source>
</evidence>
<dbReference type="GO" id="GO:0016094">
    <property type="term" value="P:polyprenol biosynthetic process"/>
    <property type="evidence" value="ECO:0007669"/>
    <property type="project" value="TreeGrafter"/>
</dbReference>
<dbReference type="SUPFAM" id="SSF64005">
    <property type="entry name" value="Undecaprenyl diphosphate synthase"/>
    <property type="match status" value="1"/>
</dbReference>
<dbReference type="Gene3D" id="3.40.1180.10">
    <property type="entry name" value="Decaprenyl diphosphate synthase-like"/>
    <property type="match status" value="1"/>
</dbReference>
<reference evidence="3" key="2">
    <citation type="journal article" date="2012" name="PLoS ONE">
        <title>A Deeply Branching Thermophilic Bacterium with an Ancient Acetyl-CoA Pathway Dominates a Subsurface Ecosystem.</title>
        <authorList>
            <person name="Takami H."/>
            <person name="Noguchi H."/>
            <person name="Takaki Y."/>
            <person name="Uchiyama I."/>
            <person name="Toyoda A."/>
            <person name="Nishi S."/>
            <person name="Chee G.-J."/>
            <person name="Arai W."/>
            <person name="Nunoura T."/>
            <person name="Itoh T."/>
            <person name="Hattori M."/>
            <person name="Takai K."/>
        </authorList>
    </citation>
    <scope>NUCLEOTIDE SEQUENCE</scope>
</reference>
<dbReference type="PROSITE" id="PS01066">
    <property type="entry name" value="UPP_SYNTHASE"/>
    <property type="match status" value="1"/>
</dbReference>
<organism evidence="3">
    <name type="scientific">uncultured prokaryote</name>
    <dbReference type="NCBI Taxonomy" id="198431"/>
    <lineage>
        <taxon>unclassified sequences</taxon>
        <taxon>environmental samples</taxon>
    </lineage>
</organism>
<dbReference type="GO" id="GO:0008834">
    <property type="term" value="F:ditrans,polycis-undecaprenyl-diphosphate synthase [(2E,6E)-farnesyl-diphosphate specific] activity"/>
    <property type="evidence" value="ECO:0007669"/>
    <property type="project" value="TreeGrafter"/>
</dbReference>
<dbReference type="AlphaFoldDB" id="H5SIS3"/>
<dbReference type="GO" id="GO:0000287">
    <property type="term" value="F:magnesium ion binding"/>
    <property type="evidence" value="ECO:0007669"/>
    <property type="project" value="TreeGrafter"/>
</dbReference>
<dbReference type="PANTHER" id="PTHR10291:SF0">
    <property type="entry name" value="DEHYDRODOLICHYL DIPHOSPHATE SYNTHASE 2"/>
    <property type="match status" value="1"/>
</dbReference>
<protein>
    <submittedName>
        <fullName evidence="3">Undecaprenyl diphosphate synthase</fullName>
    </submittedName>
</protein>
<dbReference type="CDD" id="cd00475">
    <property type="entry name" value="Cis_IPPS"/>
    <property type="match status" value="1"/>
</dbReference>
<dbReference type="NCBIfam" id="NF011405">
    <property type="entry name" value="PRK14830.1"/>
    <property type="match status" value="1"/>
</dbReference>
<comment type="cofactor">
    <cofactor evidence="1">
        <name>Mg(2+)</name>
        <dbReference type="ChEBI" id="CHEBI:18420"/>
    </cofactor>
</comment>
<sequence length="247" mass="28260">MRTMSDTTNPNGAPSRIPTHVAIIMDGNGRWARERGLPRLAGHRAGTENLRRVIRACVEFGIKILTIYAFSTENWGRPEAEVRGLLSILEQVIDSELEELHQQGVQLRHLGRLEGLSPQLQEKVRQAIELTKNNDRLILNVAFNYGGRDEILQAVRRLIADGVRPEEVTEELFTQYLYTAGLPDPDLIIRTSGELRVSNFLIWQAAYAEYYATPVYWPDFDKEELRKALVEYSRRQRRFGVLSPEAT</sequence>
<accession>H5SIS3</accession>
<evidence type="ECO:0000256" key="1">
    <source>
        <dbReference type="ARBA" id="ARBA00001946"/>
    </source>
</evidence>
<dbReference type="InterPro" id="IPR018520">
    <property type="entry name" value="UPP_synth-like_CS"/>
</dbReference>
<dbReference type="EMBL" id="AP011736">
    <property type="protein sequence ID" value="BAL56059.1"/>
    <property type="molecule type" value="Genomic_DNA"/>
</dbReference>
<dbReference type="HAMAP" id="MF_01139">
    <property type="entry name" value="ISPT"/>
    <property type="match status" value="1"/>
</dbReference>